<organism evidence="1 2">
    <name type="scientific">Providencia alcalifaciens DSM 30120</name>
    <dbReference type="NCBI Taxonomy" id="520999"/>
    <lineage>
        <taxon>Bacteria</taxon>
        <taxon>Pseudomonadati</taxon>
        <taxon>Pseudomonadota</taxon>
        <taxon>Gammaproteobacteria</taxon>
        <taxon>Enterobacterales</taxon>
        <taxon>Morganellaceae</taxon>
        <taxon>Providencia</taxon>
    </lineage>
</organism>
<evidence type="ECO:0000313" key="1">
    <source>
        <dbReference type="EMBL" id="EEB45091.1"/>
    </source>
</evidence>
<protein>
    <submittedName>
        <fullName evidence="1">Uncharacterized protein</fullName>
    </submittedName>
</protein>
<reference evidence="1 2" key="2">
    <citation type="submission" date="2008-10" db="EMBL/GenBank/DDBJ databases">
        <authorList>
            <person name="Fulton L."/>
            <person name="Clifton S."/>
            <person name="Fulton B."/>
            <person name="Xu J."/>
            <person name="Minx P."/>
            <person name="Pepin K.H."/>
            <person name="Johnson M."/>
            <person name="Bhonagiri V."/>
            <person name="Nash W.E."/>
            <person name="Mardis E.R."/>
            <person name="Wilson R.K."/>
        </authorList>
    </citation>
    <scope>NUCLEOTIDE SEQUENCE [LARGE SCALE GENOMIC DNA]</scope>
    <source>
        <strain evidence="1 2">DSM 30120</strain>
    </source>
</reference>
<dbReference type="AlphaFoldDB" id="B6XIC8"/>
<evidence type="ECO:0000313" key="2">
    <source>
        <dbReference type="Proteomes" id="UP000003729"/>
    </source>
</evidence>
<sequence length="50" mass="5461">MLVIFSAIKMVNAILLSQLMINKCLSCALIMNNSNAGFIPSRSCNGTIHY</sequence>
<dbReference type="Proteomes" id="UP000003729">
    <property type="component" value="Unassembled WGS sequence"/>
</dbReference>
<gene>
    <name evidence="1" type="ORF">PROVALCAL_03117</name>
</gene>
<comment type="caution">
    <text evidence="1">The sequence shown here is derived from an EMBL/GenBank/DDBJ whole genome shotgun (WGS) entry which is preliminary data.</text>
</comment>
<reference evidence="1 2" key="1">
    <citation type="submission" date="2008-10" db="EMBL/GenBank/DDBJ databases">
        <title>Draft genome sequence of Providencia alcalifaciens (DSM 30120).</title>
        <authorList>
            <person name="Sudarsanam P."/>
            <person name="Ley R."/>
            <person name="Guruge J."/>
            <person name="Turnbaugh P.J."/>
            <person name="Mahowald M."/>
            <person name="Liep D."/>
            <person name="Gordon J."/>
        </authorList>
    </citation>
    <scope>NUCLEOTIDE SEQUENCE [LARGE SCALE GENOMIC DNA]</scope>
    <source>
        <strain evidence="1 2">DSM 30120</strain>
    </source>
</reference>
<proteinExistence type="predicted"/>
<accession>B6XIC8</accession>
<name>B6XIC8_9GAMM</name>
<dbReference type="EMBL" id="ABXW01000053">
    <property type="protein sequence ID" value="EEB45091.1"/>
    <property type="molecule type" value="Genomic_DNA"/>
</dbReference>